<evidence type="ECO:0000313" key="2">
    <source>
        <dbReference type="Proteomes" id="UP000575083"/>
    </source>
</evidence>
<dbReference type="Gene3D" id="3.40.630.30">
    <property type="match status" value="1"/>
</dbReference>
<dbReference type="Proteomes" id="UP000575083">
    <property type="component" value="Unassembled WGS sequence"/>
</dbReference>
<gene>
    <name evidence="1" type="ORF">HNP48_003233</name>
</gene>
<comment type="caution">
    <text evidence="1">The sequence shown here is derived from an EMBL/GenBank/DDBJ whole genome shotgun (WGS) entry which is preliminary data.</text>
</comment>
<evidence type="ECO:0000313" key="1">
    <source>
        <dbReference type="EMBL" id="MBB6560557.1"/>
    </source>
</evidence>
<dbReference type="InterPro" id="IPR016181">
    <property type="entry name" value="Acyl_CoA_acyltransferase"/>
</dbReference>
<protein>
    <recommendedName>
        <fullName evidence="3">Acetyltransferase (GNAT) domain-containing protein</fullName>
    </recommendedName>
</protein>
<organism evidence="1 2">
    <name type="scientific">Acidovorax soli</name>
    <dbReference type="NCBI Taxonomy" id="592050"/>
    <lineage>
        <taxon>Bacteria</taxon>
        <taxon>Pseudomonadati</taxon>
        <taxon>Pseudomonadota</taxon>
        <taxon>Betaproteobacteria</taxon>
        <taxon>Burkholderiales</taxon>
        <taxon>Comamonadaceae</taxon>
        <taxon>Acidovorax</taxon>
    </lineage>
</organism>
<dbReference type="SUPFAM" id="SSF55729">
    <property type="entry name" value="Acyl-CoA N-acyltransferases (Nat)"/>
    <property type="match status" value="1"/>
</dbReference>
<dbReference type="RefSeq" id="WP_184858718.1">
    <property type="nucleotide sequence ID" value="NZ_JACHLK010000006.1"/>
</dbReference>
<reference evidence="1 2" key="1">
    <citation type="submission" date="2020-08" db="EMBL/GenBank/DDBJ databases">
        <title>Functional genomics of gut bacteria from endangered species of beetles.</title>
        <authorList>
            <person name="Carlos-Shanley C."/>
        </authorList>
    </citation>
    <scope>NUCLEOTIDE SEQUENCE [LARGE SCALE GENOMIC DNA]</scope>
    <source>
        <strain evidence="1 2">S00198</strain>
    </source>
</reference>
<dbReference type="EMBL" id="JACHLK010000006">
    <property type="protein sequence ID" value="MBB6560557.1"/>
    <property type="molecule type" value="Genomic_DNA"/>
</dbReference>
<dbReference type="AlphaFoldDB" id="A0A7X0PFF3"/>
<evidence type="ECO:0008006" key="3">
    <source>
        <dbReference type="Google" id="ProtNLM"/>
    </source>
</evidence>
<keyword evidence="2" id="KW-1185">Reference proteome</keyword>
<sequence>MNARSWHAVNLGAPESPEVRTLFAQVFGAPMSDALWQWKYADGRGQATGTRDLAGQLIAHYGGTARTLVWGGQERPAVQLGDVMVMEQARGVLSRNGAFATAAQSFLQQHIGAQTRFAIGFGFPNERAARLGKALGLYETLGEVLALEWPSLQPGQHGGLRRWATAPLDWADPRTQGQLDTLWQALRSDAHHFVLPRRDASWWRHRFANHPDGPYQAWWVRHRFTRRIQGAVVLRPGPATWEILDWVAPLRHTETVLVAARALAASAGAAGLTGWFSAPLAAQLGAMPALAGAASQLACTNCVTVARDPALTPDLLQRPWWLTGGDTDFR</sequence>
<proteinExistence type="predicted"/>
<accession>A0A7X0PFF3</accession>
<name>A0A7X0PFF3_9BURK</name>